<proteinExistence type="predicted"/>
<sequence>MEAQLPIHYNKETSGSSHSNLDPMKVIMQELQLMRKDMKEMRGNITNLSMEHRDQSNIGGYVTSHTQWGYGNFSSYARSYEHNSYDCYESNRLGTRNGHNDRTYNTVPRNEVRNGGNYMKVDERFHKRKGDIERYLIVMIIMSIAMVVRTCIMSIMIVITMEAIKCEVVNHERQGQGQSKVKFMELSMVKESLQVKELSQAKIEEGHE</sequence>
<accession>A0ACC0ARJ4</accession>
<evidence type="ECO:0000313" key="1">
    <source>
        <dbReference type="EMBL" id="KAI5663504.1"/>
    </source>
</evidence>
<comment type="caution">
    <text evidence="1">The sequence shown here is derived from an EMBL/GenBank/DDBJ whole genome shotgun (WGS) entry which is preliminary data.</text>
</comment>
<reference evidence="2" key="1">
    <citation type="journal article" date="2023" name="Nat. Plants">
        <title>Single-cell RNA sequencing provides a high-resolution roadmap for understanding the multicellular compartmentation of specialized metabolism.</title>
        <authorList>
            <person name="Sun S."/>
            <person name="Shen X."/>
            <person name="Li Y."/>
            <person name="Li Y."/>
            <person name="Wang S."/>
            <person name="Li R."/>
            <person name="Zhang H."/>
            <person name="Shen G."/>
            <person name="Guo B."/>
            <person name="Wei J."/>
            <person name="Xu J."/>
            <person name="St-Pierre B."/>
            <person name="Chen S."/>
            <person name="Sun C."/>
        </authorList>
    </citation>
    <scope>NUCLEOTIDE SEQUENCE [LARGE SCALE GENOMIC DNA]</scope>
</reference>
<dbReference type="Proteomes" id="UP001060085">
    <property type="component" value="Linkage Group LG05"/>
</dbReference>
<gene>
    <name evidence="1" type="ORF">M9H77_22827</name>
</gene>
<organism evidence="1 2">
    <name type="scientific">Catharanthus roseus</name>
    <name type="common">Madagascar periwinkle</name>
    <name type="synonym">Vinca rosea</name>
    <dbReference type="NCBI Taxonomy" id="4058"/>
    <lineage>
        <taxon>Eukaryota</taxon>
        <taxon>Viridiplantae</taxon>
        <taxon>Streptophyta</taxon>
        <taxon>Embryophyta</taxon>
        <taxon>Tracheophyta</taxon>
        <taxon>Spermatophyta</taxon>
        <taxon>Magnoliopsida</taxon>
        <taxon>eudicotyledons</taxon>
        <taxon>Gunneridae</taxon>
        <taxon>Pentapetalae</taxon>
        <taxon>asterids</taxon>
        <taxon>lamiids</taxon>
        <taxon>Gentianales</taxon>
        <taxon>Apocynaceae</taxon>
        <taxon>Rauvolfioideae</taxon>
        <taxon>Vinceae</taxon>
        <taxon>Catharanthinae</taxon>
        <taxon>Catharanthus</taxon>
    </lineage>
</organism>
<protein>
    <submittedName>
        <fullName evidence="1">Uncharacterized protein</fullName>
    </submittedName>
</protein>
<keyword evidence="2" id="KW-1185">Reference proteome</keyword>
<name>A0ACC0ARJ4_CATRO</name>
<evidence type="ECO:0000313" key="2">
    <source>
        <dbReference type="Proteomes" id="UP001060085"/>
    </source>
</evidence>
<dbReference type="EMBL" id="CM044705">
    <property type="protein sequence ID" value="KAI5663504.1"/>
    <property type="molecule type" value="Genomic_DNA"/>
</dbReference>